<keyword evidence="2" id="KW-1185">Reference proteome</keyword>
<protein>
    <submittedName>
        <fullName evidence="1">Uncharacterized protein</fullName>
    </submittedName>
</protein>
<sequence length="723" mass="80683">MSDDLRSATTDEGDEVRDYDQGHNDENLPTSAEDTGPSADQQSEPSTSLTQHQVNPPVEARRASGRQRRGRGRNPNRRRGRGPTGSNTYRAFFASEEALRDFRESFQIPADVELELIPVNPDTHRAPQPHETVVPIFAVCAAGLRFPIQTFTPELKRLHNLEFTLDDLFGIYYVGQNPTAGRVFLAPRSTESVVHMFSTYGLPITSLLDSDKYANDFMFVRGNWEFGPNEPNVFPIPRTVNRVIDKTLASSRQRFTNWQRIEAFFRVQNRAAPTLLGYVPNYNTTLDQRWRQRRADKLAAEDIVRNQVAPNVIPSASTSRLPAFVPHSSNLPPSPNHLLRGSERLPLDRDFPDPFSSTDDVMGWRFTPKSLLYTTGAPAAPVITDPQPQANPNADSQPSISEQERQKRRRESFAEGNRTEVSSDQNVGNVGQSLLSGGGAEDRERTESHPDDIPWSPRLSYCGHWLKQSNSIRDTLGLSLALLKAVELPKDIARVEKEGGDAFVVATQHMFSVSNFEQVHSSVPKTYSFILQALQEMTSIRDGYNERNKLLSAFEKKVKDLTDENARLKGESAKARIDADAALKGAADNKMALEEITQKCAEAVQKATSLQAEVEKMLDLLRRKEDELWDEVEKTITKAYKDQVPSLLQYGCKFGWKAALEAAGVPVTSPLYNEAPTCHRPSAPGPSSSTAEPSADPKEIRQVTRDVLTVFLDGQPIHEEPLP</sequence>
<organism evidence="1 2">
    <name type="scientific">Vaccinium darrowii</name>
    <dbReference type="NCBI Taxonomy" id="229202"/>
    <lineage>
        <taxon>Eukaryota</taxon>
        <taxon>Viridiplantae</taxon>
        <taxon>Streptophyta</taxon>
        <taxon>Embryophyta</taxon>
        <taxon>Tracheophyta</taxon>
        <taxon>Spermatophyta</taxon>
        <taxon>Magnoliopsida</taxon>
        <taxon>eudicotyledons</taxon>
        <taxon>Gunneridae</taxon>
        <taxon>Pentapetalae</taxon>
        <taxon>asterids</taxon>
        <taxon>Ericales</taxon>
        <taxon>Ericaceae</taxon>
        <taxon>Vaccinioideae</taxon>
        <taxon>Vaccinieae</taxon>
        <taxon>Vaccinium</taxon>
    </lineage>
</organism>
<evidence type="ECO:0000313" key="2">
    <source>
        <dbReference type="Proteomes" id="UP000828048"/>
    </source>
</evidence>
<comment type="caution">
    <text evidence="1">The sequence shown here is derived from an EMBL/GenBank/DDBJ whole genome shotgun (WGS) entry which is preliminary data.</text>
</comment>
<dbReference type="Proteomes" id="UP000828048">
    <property type="component" value="Chromosome 9"/>
</dbReference>
<evidence type="ECO:0000313" key="1">
    <source>
        <dbReference type="EMBL" id="KAH7864987.1"/>
    </source>
</evidence>
<dbReference type="EMBL" id="CM037159">
    <property type="protein sequence ID" value="KAH7864987.1"/>
    <property type="molecule type" value="Genomic_DNA"/>
</dbReference>
<proteinExistence type="predicted"/>
<reference evidence="1 2" key="1">
    <citation type="journal article" date="2021" name="Hortic Res">
        <title>High-quality reference genome and annotation aids understanding of berry development for evergreen blueberry (Vaccinium darrowii).</title>
        <authorList>
            <person name="Yu J."/>
            <person name="Hulse-Kemp A.M."/>
            <person name="Babiker E."/>
            <person name="Staton M."/>
        </authorList>
    </citation>
    <scope>NUCLEOTIDE SEQUENCE [LARGE SCALE GENOMIC DNA]</scope>
    <source>
        <strain evidence="2">cv. NJ 8807/NJ 8810</strain>
        <tissue evidence="1">Young leaf</tissue>
    </source>
</reference>
<accession>A0ACB7ZGM0</accession>
<gene>
    <name evidence="1" type="ORF">Vadar_000802</name>
</gene>
<name>A0ACB7ZGM0_9ERIC</name>